<protein>
    <submittedName>
        <fullName evidence="1">Uncharacterized protein</fullName>
    </submittedName>
</protein>
<comment type="caution">
    <text evidence="1">The sequence shown here is derived from an EMBL/GenBank/DDBJ whole genome shotgun (WGS) entry which is preliminary data.</text>
</comment>
<gene>
    <name evidence="1" type="ORF">VN97_g2849</name>
</gene>
<organism evidence="1 2">
    <name type="scientific">Penicillium thymicola</name>
    <dbReference type="NCBI Taxonomy" id="293382"/>
    <lineage>
        <taxon>Eukaryota</taxon>
        <taxon>Fungi</taxon>
        <taxon>Dikarya</taxon>
        <taxon>Ascomycota</taxon>
        <taxon>Pezizomycotina</taxon>
        <taxon>Eurotiomycetes</taxon>
        <taxon>Eurotiomycetidae</taxon>
        <taxon>Eurotiales</taxon>
        <taxon>Aspergillaceae</taxon>
        <taxon>Penicillium</taxon>
    </lineage>
</organism>
<dbReference type="AlphaFoldDB" id="A0AAI9TNQ6"/>
<keyword evidence="2" id="KW-1185">Reference proteome</keyword>
<evidence type="ECO:0000313" key="2">
    <source>
        <dbReference type="Proteomes" id="UP001227192"/>
    </source>
</evidence>
<dbReference type="EMBL" id="LACB01000057">
    <property type="protein sequence ID" value="KAJ9490401.1"/>
    <property type="molecule type" value="Genomic_DNA"/>
</dbReference>
<sequence>MAEQLAQLVREVERLVTAPYVPSLQDLHDLVQQSKFSTIGAWALSKPCQVGLLADVLVEALSRSCVALPLITAFAPVSPFRDVLLERHPVILDAFLEKAVDTNGAELTISVSPCMYRVILITPASGYCATS</sequence>
<name>A0AAI9TNQ6_PENTH</name>
<evidence type="ECO:0000313" key="1">
    <source>
        <dbReference type="EMBL" id="KAJ9490401.1"/>
    </source>
</evidence>
<reference evidence="1" key="2">
    <citation type="journal article" date="2016" name="Fungal Biol.">
        <title>Ochratoxin A production by Penicillium thymicola.</title>
        <authorList>
            <person name="Nguyen H.D.T."/>
            <person name="McMullin D.R."/>
            <person name="Ponomareva E."/>
            <person name="Riley R."/>
            <person name="Pomraning K.R."/>
            <person name="Baker S.E."/>
            <person name="Seifert K.A."/>
        </authorList>
    </citation>
    <scope>NUCLEOTIDE SEQUENCE</scope>
    <source>
        <strain evidence="1">DAOM 180753</strain>
    </source>
</reference>
<dbReference type="Proteomes" id="UP001227192">
    <property type="component" value="Unassembled WGS sequence"/>
</dbReference>
<proteinExistence type="predicted"/>
<reference evidence="1" key="1">
    <citation type="submission" date="2015-06" db="EMBL/GenBank/DDBJ databases">
        <authorList>
            <person name="Nguyen H."/>
        </authorList>
    </citation>
    <scope>NUCLEOTIDE SEQUENCE</scope>
    <source>
        <strain evidence="1">DAOM 180753</strain>
    </source>
</reference>
<accession>A0AAI9TNQ6</accession>